<dbReference type="RefSeq" id="WP_160754087.1">
    <property type="nucleotide sequence ID" value="NZ_WTYA01000011.1"/>
</dbReference>
<reference evidence="2 3" key="1">
    <citation type="submission" date="2019-12" db="EMBL/GenBank/DDBJ databases">
        <title>Genomic-based taxomic classification of the family Erythrobacteraceae.</title>
        <authorList>
            <person name="Xu L."/>
        </authorList>
    </citation>
    <scope>NUCLEOTIDE SEQUENCE [LARGE SCALE GENOMIC DNA]</scope>
    <source>
        <strain evidence="2 3">KEMB 9005-328</strain>
    </source>
</reference>
<dbReference type="OrthoDB" id="7391946at2"/>
<evidence type="ECO:0000256" key="1">
    <source>
        <dbReference type="SAM" id="MobiDB-lite"/>
    </source>
</evidence>
<evidence type="ECO:0000313" key="2">
    <source>
        <dbReference type="EMBL" id="MXP29787.1"/>
    </source>
</evidence>
<dbReference type="AlphaFoldDB" id="A0A845AK45"/>
<proteinExistence type="predicted"/>
<organism evidence="2 3">
    <name type="scientific">Qipengyuania algicida</name>
    <dbReference type="NCBI Taxonomy" id="1836209"/>
    <lineage>
        <taxon>Bacteria</taxon>
        <taxon>Pseudomonadati</taxon>
        <taxon>Pseudomonadota</taxon>
        <taxon>Alphaproteobacteria</taxon>
        <taxon>Sphingomonadales</taxon>
        <taxon>Erythrobacteraceae</taxon>
        <taxon>Qipengyuania</taxon>
    </lineage>
</organism>
<keyword evidence="3" id="KW-1185">Reference proteome</keyword>
<name>A0A845AK45_9SPHN</name>
<sequence>MAKHVTKYGAKAVDKLRKVTPAPRKEVPGPSEDPATNIMLADVTIRAGSYILRRSVEKGFLRGRYGRDTARAMIQNKSLGKSLMSFALAKVATRNLPGAIIIGGGAIVKTLYDRRKGKRKARRDGDKALLDQAKGE</sequence>
<protein>
    <submittedName>
        <fullName evidence="2">Uncharacterized protein</fullName>
    </submittedName>
</protein>
<evidence type="ECO:0000313" key="3">
    <source>
        <dbReference type="Proteomes" id="UP000439780"/>
    </source>
</evidence>
<dbReference type="EMBL" id="WTYA01000011">
    <property type="protein sequence ID" value="MXP29787.1"/>
    <property type="molecule type" value="Genomic_DNA"/>
</dbReference>
<gene>
    <name evidence="2" type="ORF">GRI58_13310</name>
</gene>
<accession>A0A845AK45</accession>
<comment type="caution">
    <text evidence="2">The sequence shown here is derived from an EMBL/GenBank/DDBJ whole genome shotgun (WGS) entry which is preliminary data.</text>
</comment>
<feature type="compositionally biased region" description="Basic and acidic residues" evidence="1">
    <location>
        <begin position="123"/>
        <end position="136"/>
    </location>
</feature>
<feature type="region of interest" description="Disordered" evidence="1">
    <location>
        <begin position="116"/>
        <end position="136"/>
    </location>
</feature>
<dbReference type="Proteomes" id="UP000439780">
    <property type="component" value="Unassembled WGS sequence"/>
</dbReference>